<gene>
    <name evidence="2" type="ORF">SAMN05216216_13514</name>
</gene>
<evidence type="ECO:0000313" key="3">
    <source>
        <dbReference type="Proteomes" id="UP000199008"/>
    </source>
</evidence>
<proteinExistence type="predicted"/>
<accession>A0A1G9IM04</accession>
<dbReference type="RefSeq" id="WP_092988021.1">
    <property type="nucleotide sequence ID" value="NZ_FNFY01000035.1"/>
</dbReference>
<evidence type="ECO:0000313" key="2">
    <source>
        <dbReference type="EMBL" id="SDL26319.1"/>
    </source>
</evidence>
<feature type="transmembrane region" description="Helical" evidence="1">
    <location>
        <begin position="25"/>
        <end position="49"/>
    </location>
</feature>
<evidence type="ECO:0000256" key="1">
    <source>
        <dbReference type="SAM" id="Phobius"/>
    </source>
</evidence>
<sequence>MFLAVILTIIALIYAINHRQEPIKTAYAGVSLLSAAIVCFILFFIIMMIGIRTLEPAGQIFFETTLSLIPVGSIIAVAGLIMHFAKSR</sequence>
<protein>
    <recommendedName>
        <fullName evidence="4">YesK-like protein</fullName>
    </recommendedName>
</protein>
<keyword evidence="1" id="KW-0472">Membrane</keyword>
<dbReference type="AlphaFoldDB" id="A0A1G9IM04"/>
<feature type="transmembrane region" description="Helical" evidence="1">
    <location>
        <begin position="61"/>
        <end position="85"/>
    </location>
</feature>
<keyword evidence="1" id="KW-1133">Transmembrane helix</keyword>
<name>A0A1G9IM04_9BACL</name>
<dbReference type="Proteomes" id="UP000199008">
    <property type="component" value="Unassembled WGS sequence"/>
</dbReference>
<organism evidence="2 3">
    <name type="scientific">Lacicoccus qingdaonensis</name>
    <dbReference type="NCBI Taxonomy" id="576118"/>
    <lineage>
        <taxon>Bacteria</taxon>
        <taxon>Bacillati</taxon>
        <taxon>Bacillota</taxon>
        <taxon>Bacilli</taxon>
        <taxon>Bacillales</taxon>
        <taxon>Salinicoccaceae</taxon>
        <taxon>Lacicoccus</taxon>
    </lineage>
</organism>
<evidence type="ECO:0008006" key="4">
    <source>
        <dbReference type="Google" id="ProtNLM"/>
    </source>
</evidence>
<dbReference type="EMBL" id="FNFY01000035">
    <property type="protein sequence ID" value="SDL26319.1"/>
    <property type="molecule type" value="Genomic_DNA"/>
</dbReference>
<dbReference type="STRING" id="576118.SAMN05216216_13514"/>
<keyword evidence="1" id="KW-0812">Transmembrane</keyword>
<keyword evidence="3" id="KW-1185">Reference proteome</keyword>
<reference evidence="3" key="1">
    <citation type="submission" date="2016-10" db="EMBL/GenBank/DDBJ databases">
        <authorList>
            <person name="Varghese N."/>
            <person name="Submissions S."/>
        </authorList>
    </citation>
    <scope>NUCLEOTIDE SEQUENCE [LARGE SCALE GENOMIC DNA]</scope>
    <source>
        <strain evidence="3">CGMCC 1.8895</strain>
    </source>
</reference>